<dbReference type="SUPFAM" id="SSF56300">
    <property type="entry name" value="Metallo-dependent phosphatases"/>
    <property type="match status" value="1"/>
</dbReference>
<accession>A0A150TED6</accession>
<keyword evidence="1" id="KW-0479">Metal-binding</keyword>
<organism evidence="4 5">
    <name type="scientific">Sorangium cellulosum</name>
    <name type="common">Polyangium cellulosum</name>
    <dbReference type="NCBI Taxonomy" id="56"/>
    <lineage>
        <taxon>Bacteria</taxon>
        <taxon>Pseudomonadati</taxon>
        <taxon>Myxococcota</taxon>
        <taxon>Polyangia</taxon>
        <taxon>Polyangiales</taxon>
        <taxon>Polyangiaceae</taxon>
        <taxon>Sorangium</taxon>
    </lineage>
</organism>
<dbReference type="InterPro" id="IPR051158">
    <property type="entry name" value="Metallophosphoesterase_sf"/>
</dbReference>
<protein>
    <recommendedName>
        <fullName evidence="3">Calcineurin-like phosphoesterase domain-containing protein</fullName>
    </recommendedName>
</protein>
<evidence type="ECO:0000259" key="3">
    <source>
        <dbReference type="Pfam" id="PF00149"/>
    </source>
</evidence>
<evidence type="ECO:0000256" key="1">
    <source>
        <dbReference type="ARBA" id="ARBA00022723"/>
    </source>
</evidence>
<dbReference type="Proteomes" id="UP000075502">
    <property type="component" value="Unassembled WGS sequence"/>
</dbReference>
<dbReference type="InterPro" id="IPR004843">
    <property type="entry name" value="Calcineurin-like_PHP"/>
</dbReference>
<evidence type="ECO:0000313" key="4">
    <source>
        <dbReference type="EMBL" id="KYG03074.1"/>
    </source>
</evidence>
<name>A0A150TED6_SORCE</name>
<dbReference type="PANTHER" id="PTHR31302:SF31">
    <property type="entry name" value="PHOSPHODIESTERASE YAEI"/>
    <property type="match status" value="1"/>
</dbReference>
<dbReference type="EMBL" id="JEME01002810">
    <property type="protein sequence ID" value="KYG03074.1"/>
    <property type="molecule type" value="Genomic_DNA"/>
</dbReference>
<evidence type="ECO:0000313" key="5">
    <source>
        <dbReference type="Proteomes" id="UP000075502"/>
    </source>
</evidence>
<reference evidence="4 5" key="1">
    <citation type="submission" date="2014-02" db="EMBL/GenBank/DDBJ databases">
        <title>The small core and large imbalanced accessory genome model reveals a collaborative survival strategy of Sorangium cellulosum strains in nature.</title>
        <authorList>
            <person name="Han K."/>
            <person name="Peng R."/>
            <person name="Blom J."/>
            <person name="Li Y.-Z."/>
        </authorList>
    </citation>
    <scope>NUCLEOTIDE SEQUENCE [LARGE SCALE GENOMIC DNA]</scope>
    <source>
        <strain evidence="4 5">So0007-03</strain>
    </source>
</reference>
<dbReference type="GO" id="GO:0046872">
    <property type="term" value="F:metal ion binding"/>
    <property type="evidence" value="ECO:0007669"/>
    <property type="project" value="UniProtKB-KW"/>
</dbReference>
<feature type="domain" description="Calcineurin-like phosphoesterase" evidence="3">
    <location>
        <begin position="171"/>
        <end position="409"/>
    </location>
</feature>
<dbReference type="AlphaFoldDB" id="A0A150TED6"/>
<dbReference type="GO" id="GO:0009245">
    <property type="term" value="P:lipid A biosynthetic process"/>
    <property type="evidence" value="ECO:0007669"/>
    <property type="project" value="TreeGrafter"/>
</dbReference>
<gene>
    <name evidence="4" type="ORF">BE21_53465</name>
</gene>
<proteinExistence type="predicted"/>
<dbReference type="GO" id="GO:0016020">
    <property type="term" value="C:membrane"/>
    <property type="evidence" value="ECO:0007669"/>
    <property type="project" value="GOC"/>
</dbReference>
<dbReference type="Gene3D" id="3.60.21.10">
    <property type="match status" value="1"/>
</dbReference>
<comment type="caution">
    <text evidence="4">The sequence shown here is derived from an EMBL/GenBank/DDBJ whole genome shotgun (WGS) entry which is preliminary data.</text>
</comment>
<dbReference type="InterPro" id="IPR029052">
    <property type="entry name" value="Metallo-depent_PP-like"/>
</dbReference>
<dbReference type="GO" id="GO:0008758">
    <property type="term" value="F:UDP-2,3-diacylglucosamine hydrolase activity"/>
    <property type="evidence" value="ECO:0007669"/>
    <property type="project" value="TreeGrafter"/>
</dbReference>
<dbReference type="Pfam" id="PF00149">
    <property type="entry name" value="Metallophos"/>
    <property type="match status" value="1"/>
</dbReference>
<dbReference type="PANTHER" id="PTHR31302">
    <property type="entry name" value="TRANSMEMBRANE PROTEIN WITH METALLOPHOSPHOESTERASE DOMAIN-RELATED"/>
    <property type="match status" value="1"/>
</dbReference>
<sequence length="728" mass="80077">MSPEARMEELRARLSLARGAATLLLATVASEVDLDPSRRFLLDVLRAAPMTVTDLGECAFNDGPARWAELTRRASADAFVLAANPRGALAGAAFARLLNAERELLRQLAGPMVLLVSRDTERILRSHAPDFFTWIAQSYEVPPAGEMAAIAARLGVAPPAVEPPAPEDEPIRFLHLSDVHLRPQRVKRYDQDRVLRGLLEFLERDRATSPLDLVFLTGDLAQSGKREEYALVVDFLRRLIEVTGVPPERLFAIPGNHDVDRDMGRWLLRTLSTDDEAIAFFEEPASRGFHEKKFEAYRGGLRDLLGASRPLGLATGAEAVEVVDVRGARIGVASFNSAWFAQGDDDHGKLWLGEPSAHGAAQRLADEGVSFAIALLHHPFDYLHEVEREEIERIFERSFELVLRGHLHKDKTRTILSPRGGYVEVAGPAAYQGSQWPNGCFLGEIWARRRAVRLRPYAFSSGADPWVLDPKVFPDDADQGYCHTFSLPEKRRVKSALAKPLERAAAMVLSSAPLAKQRALAAELGIATPEGRLSAEVLRQVSRVAGALPPQLARLWALGKWEQLVRAMMEEQGDDKPRIERTDASFLEKALVRAAHAFRRYEREFDIDSGEFRKDAPLVFRTALEVIIDGPVYRQASVSASTGAASHLMIGGLNEPGSQRAVIQVNVVRDPAPGGEVTSIAELDRYIELSGAVHAALVLVGAVAPSADEPRIEHVKTPAGREALLLRL</sequence>
<keyword evidence="2" id="KW-0378">Hydrolase</keyword>
<evidence type="ECO:0000256" key="2">
    <source>
        <dbReference type="ARBA" id="ARBA00022801"/>
    </source>
</evidence>